<dbReference type="PANTHER" id="PTHR30522:SF0">
    <property type="entry name" value="NUCLEOSIDE TRIPHOSPHATE PYROPHOSPHOHYDROLASE"/>
    <property type="match status" value="1"/>
</dbReference>
<evidence type="ECO:0000259" key="1">
    <source>
        <dbReference type="Pfam" id="PF03819"/>
    </source>
</evidence>
<dbReference type="FunFam" id="1.10.287.1080:FF:000001">
    <property type="entry name" value="Nucleoside triphosphate pyrophosphohydrolase"/>
    <property type="match status" value="1"/>
</dbReference>
<evidence type="ECO:0000313" key="5">
    <source>
        <dbReference type="EMBL" id="CAB5034112.1"/>
    </source>
</evidence>
<gene>
    <name evidence="2" type="ORF">UFOPK2593_00058</name>
    <name evidence="3" type="ORF">UFOPK2894_00595</name>
    <name evidence="4" type="ORF">UFOPK3492_00567</name>
    <name evidence="5" type="ORF">UFOPK4234_00128</name>
    <name evidence="6" type="ORF">UFOPK4295_00749</name>
</gene>
<evidence type="ECO:0000313" key="4">
    <source>
        <dbReference type="EMBL" id="CAB4894102.1"/>
    </source>
</evidence>
<accession>A0A6J6VJC9</accession>
<dbReference type="EMBL" id="CAFBQA010000003">
    <property type="protein sequence ID" value="CAB5034112.1"/>
    <property type="molecule type" value="Genomic_DNA"/>
</dbReference>
<dbReference type="CDD" id="cd11528">
    <property type="entry name" value="NTP-PPase_MazG_Nterm"/>
    <property type="match status" value="1"/>
</dbReference>
<dbReference type="InterPro" id="IPR048015">
    <property type="entry name" value="NTP-PPase_MazG-like_N"/>
</dbReference>
<dbReference type="GO" id="GO:0046076">
    <property type="term" value="P:dTTP catabolic process"/>
    <property type="evidence" value="ECO:0007669"/>
    <property type="project" value="TreeGrafter"/>
</dbReference>
<organism evidence="3">
    <name type="scientific">freshwater metagenome</name>
    <dbReference type="NCBI Taxonomy" id="449393"/>
    <lineage>
        <taxon>unclassified sequences</taxon>
        <taxon>metagenomes</taxon>
        <taxon>ecological metagenomes</taxon>
    </lineage>
</organism>
<dbReference type="AlphaFoldDB" id="A0A6J6VJC9"/>
<dbReference type="EMBL" id="CAFBQF010000032">
    <property type="protein sequence ID" value="CAB5049062.1"/>
    <property type="molecule type" value="Genomic_DNA"/>
</dbReference>
<dbReference type="Gene3D" id="1.10.287.1080">
    <property type="entry name" value="MazG-like"/>
    <property type="match status" value="1"/>
</dbReference>
<evidence type="ECO:0000313" key="2">
    <source>
        <dbReference type="EMBL" id="CAB4691163.1"/>
    </source>
</evidence>
<dbReference type="GO" id="GO:0046047">
    <property type="term" value="P:TTP catabolic process"/>
    <property type="evidence" value="ECO:0007669"/>
    <property type="project" value="TreeGrafter"/>
</dbReference>
<dbReference type="PANTHER" id="PTHR30522">
    <property type="entry name" value="NUCLEOSIDE TRIPHOSPHATE PYROPHOSPHOHYDROLASE"/>
    <property type="match status" value="1"/>
</dbReference>
<dbReference type="GO" id="GO:0006950">
    <property type="term" value="P:response to stress"/>
    <property type="evidence" value="ECO:0007669"/>
    <property type="project" value="UniProtKB-ARBA"/>
</dbReference>
<name>A0A6J6VJC9_9ZZZZ</name>
<dbReference type="GO" id="GO:0046081">
    <property type="term" value="P:dUTP catabolic process"/>
    <property type="evidence" value="ECO:0007669"/>
    <property type="project" value="TreeGrafter"/>
</dbReference>
<protein>
    <submittedName>
        <fullName evidence="3">Unannotated protein</fullName>
    </submittedName>
</protein>
<dbReference type="EMBL" id="CAEZXW010000002">
    <property type="protein sequence ID" value="CAB4691163.1"/>
    <property type="molecule type" value="Genomic_DNA"/>
</dbReference>
<dbReference type="SUPFAM" id="SSF101386">
    <property type="entry name" value="all-alpha NTP pyrophosphatases"/>
    <property type="match status" value="1"/>
</dbReference>
<feature type="domain" description="NTP pyrophosphohydrolase MazG-like" evidence="1">
    <location>
        <begin position="26"/>
        <end position="100"/>
    </location>
</feature>
<dbReference type="InterPro" id="IPR004518">
    <property type="entry name" value="MazG-like_dom"/>
</dbReference>
<dbReference type="GO" id="GO:0046061">
    <property type="term" value="P:dATP catabolic process"/>
    <property type="evidence" value="ECO:0007669"/>
    <property type="project" value="TreeGrafter"/>
</dbReference>
<dbReference type="GO" id="GO:0046052">
    <property type="term" value="P:UTP catabolic process"/>
    <property type="evidence" value="ECO:0007669"/>
    <property type="project" value="TreeGrafter"/>
</dbReference>
<dbReference type="EMBL" id="CAFBMD010000031">
    <property type="protein sequence ID" value="CAB4894102.1"/>
    <property type="molecule type" value="Genomic_DNA"/>
</dbReference>
<dbReference type="InterPro" id="IPR011551">
    <property type="entry name" value="NTP_PyrPHydrolase_MazG"/>
</dbReference>
<dbReference type="NCBIfam" id="TIGR00444">
    <property type="entry name" value="mazG"/>
    <property type="match status" value="1"/>
</dbReference>
<dbReference type="EMBL" id="CAEZZQ010000028">
    <property type="protein sequence ID" value="CAB4771203.1"/>
    <property type="molecule type" value="Genomic_DNA"/>
</dbReference>
<reference evidence="3" key="1">
    <citation type="submission" date="2020-05" db="EMBL/GenBank/DDBJ databases">
        <authorList>
            <person name="Chiriac C."/>
            <person name="Salcher M."/>
            <person name="Ghai R."/>
            <person name="Kavagutti S V."/>
        </authorList>
    </citation>
    <scope>NUCLEOTIDE SEQUENCE</scope>
</reference>
<dbReference type="GO" id="GO:0006203">
    <property type="term" value="P:dGTP catabolic process"/>
    <property type="evidence" value="ECO:0007669"/>
    <property type="project" value="TreeGrafter"/>
</dbReference>
<dbReference type="GO" id="GO:0047429">
    <property type="term" value="F:nucleoside triphosphate diphosphatase activity"/>
    <property type="evidence" value="ECO:0007669"/>
    <property type="project" value="TreeGrafter"/>
</dbReference>
<sequence length="207" mass="23176">MEASQIDQMIAVMARLRKECPWDAEQTHSSLVTYLIEETYELLEAIETSNFDLVEEELGDVLLQVLFHSQIASESKNGFDIQDVAKRLREKLESRHPHVFGDVIAEKASDVAKNWEQIKATEKGRTSPTEGVPFAQPALSLAAKLVHRATRFGMEGHETPAPMSESEFGVALFELAKSAAQLGIDPEAALRKRAREYAHELDSREVE</sequence>
<evidence type="ECO:0000313" key="3">
    <source>
        <dbReference type="EMBL" id="CAB4771203.1"/>
    </source>
</evidence>
<evidence type="ECO:0000313" key="6">
    <source>
        <dbReference type="EMBL" id="CAB5049062.1"/>
    </source>
</evidence>
<dbReference type="Pfam" id="PF03819">
    <property type="entry name" value="MazG"/>
    <property type="match status" value="1"/>
</dbReference>
<proteinExistence type="predicted"/>